<accession>V2XIZ0</accession>
<sequence length="190" mass="20336">MSTAMSFGNVSIQQLQIVGPYEPSTQVSKVVAFAELVGPEEGHRDRSDRSSSIVQLGKLKDGAVKLNDILAFAGLPTLGYVDGLRYTVNMNVPIGPAILQLHGNIDLGSSGADIIAYIKVPLVPWAIQAGGFKGNLKDGITTKVDIVGLISGSITLIVRDKHWLCVGFAIKIFTIGYSGEFRMIRLPVPD</sequence>
<evidence type="ECO:0000313" key="2">
    <source>
        <dbReference type="Proteomes" id="UP000017559"/>
    </source>
</evidence>
<protein>
    <submittedName>
        <fullName evidence="1">Uncharacterized protein</fullName>
    </submittedName>
</protein>
<dbReference type="OrthoDB" id="2927476at2759"/>
<keyword evidence="2" id="KW-1185">Reference proteome</keyword>
<reference evidence="1 2" key="1">
    <citation type="journal article" date="2014" name="BMC Genomics">
        <title>Genome and secretome analysis of the hemibiotrophic fungal pathogen, Moniliophthora roreri, which causes frosty pod rot disease of cacao: mechanisms of the biotrophic and necrotrophic phases.</title>
        <authorList>
            <person name="Meinhardt L.W."/>
            <person name="Costa G.G.L."/>
            <person name="Thomazella D.P.T."/>
            <person name="Teixeira P.J.P.L."/>
            <person name="Carazzolle M.F."/>
            <person name="Schuster S.C."/>
            <person name="Carlson J.E."/>
            <person name="Guiltinan M.J."/>
            <person name="Mieczkowski P."/>
            <person name="Farmer A."/>
            <person name="Ramaraj T."/>
            <person name="Crozier J."/>
            <person name="Davis R.E."/>
            <person name="Shao J."/>
            <person name="Melnick R.L."/>
            <person name="Pereira G.A.G."/>
            <person name="Bailey B.A."/>
        </authorList>
    </citation>
    <scope>NUCLEOTIDE SEQUENCE [LARGE SCALE GENOMIC DNA]</scope>
    <source>
        <strain evidence="1 2">MCA 2997</strain>
    </source>
</reference>
<comment type="caution">
    <text evidence="1">The sequence shown here is derived from an EMBL/GenBank/DDBJ whole genome shotgun (WGS) entry which is preliminary data.</text>
</comment>
<dbReference type="EMBL" id="AWSO01000245">
    <property type="protein sequence ID" value="ESK92816.1"/>
    <property type="molecule type" value="Genomic_DNA"/>
</dbReference>
<dbReference type="HOGENOM" id="CLU_1428352_0_0_1"/>
<evidence type="ECO:0000313" key="1">
    <source>
        <dbReference type="EMBL" id="ESK92816.1"/>
    </source>
</evidence>
<dbReference type="AlphaFoldDB" id="V2XIZ0"/>
<gene>
    <name evidence="1" type="ORF">Moror_9148</name>
</gene>
<dbReference type="KEGG" id="mrr:Moror_9148"/>
<organism evidence="1 2">
    <name type="scientific">Moniliophthora roreri (strain MCA 2997)</name>
    <name type="common">Cocoa frosty pod rot fungus</name>
    <name type="synonym">Crinipellis roreri</name>
    <dbReference type="NCBI Taxonomy" id="1381753"/>
    <lineage>
        <taxon>Eukaryota</taxon>
        <taxon>Fungi</taxon>
        <taxon>Dikarya</taxon>
        <taxon>Basidiomycota</taxon>
        <taxon>Agaricomycotina</taxon>
        <taxon>Agaricomycetes</taxon>
        <taxon>Agaricomycetidae</taxon>
        <taxon>Agaricales</taxon>
        <taxon>Marasmiineae</taxon>
        <taxon>Marasmiaceae</taxon>
        <taxon>Moniliophthora</taxon>
    </lineage>
</organism>
<dbReference type="Proteomes" id="UP000017559">
    <property type="component" value="Unassembled WGS sequence"/>
</dbReference>
<name>V2XIZ0_MONRO</name>
<proteinExistence type="predicted"/>